<keyword evidence="2" id="KW-1185">Reference proteome</keyword>
<name>A0A484IF63_9ARCH</name>
<dbReference type="AlphaFoldDB" id="A0A484IF63"/>
<evidence type="ECO:0000313" key="2">
    <source>
        <dbReference type="Proteomes" id="UP000294299"/>
    </source>
</evidence>
<dbReference type="EMBL" id="LR216287">
    <property type="protein sequence ID" value="VFJ14661.1"/>
    <property type="molecule type" value="Genomic_DNA"/>
</dbReference>
<evidence type="ECO:0000313" key="1">
    <source>
        <dbReference type="EMBL" id="VFJ14661.1"/>
    </source>
</evidence>
<gene>
    <name evidence="1" type="ORF">NFRAN_2339</name>
</gene>
<accession>A0A484IF63</accession>
<organism evidence="1 2">
    <name type="scientific">Candidatus Nitrosocosmicus franklandianus</name>
    <dbReference type="NCBI Taxonomy" id="1798806"/>
    <lineage>
        <taxon>Archaea</taxon>
        <taxon>Nitrososphaerota</taxon>
        <taxon>Nitrososphaeria</taxon>
        <taxon>Nitrososphaerales</taxon>
        <taxon>Nitrososphaeraceae</taxon>
        <taxon>Candidatus Nitrosocosmicus</taxon>
    </lineage>
</organism>
<dbReference type="Proteomes" id="UP000294299">
    <property type="component" value="Chromosome NFRAN"/>
</dbReference>
<dbReference type="KEGG" id="nfn:NFRAN_2339"/>
<proteinExistence type="predicted"/>
<reference evidence="1 2" key="1">
    <citation type="submission" date="2019-02" db="EMBL/GenBank/DDBJ databases">
        <authorList>
            <person name="Lehtovirta-Morley E L."/>
        </authorList>
    </citation>
    <scope>NUCLEOTIDE SEQUENCE [LARGE SCALE GENOMIC DNA]</scope>
    <source>
        <strain evidence="1">NFRAN1</strain>
    </source>
</reference>
<protein>
    <submittedName>
        <fullName evidence="1">Uncharacterized protein</fullName>
    </submittedName>
</protein>
<sequence length="41" mass="4869">MASSLSLILNLEYLIHDFIYYLLDKVNKIHRQVQTGSQKKF</sequence>